<dbReference type="Pfam" id="PF13813">
    <property type="entry name" value="MBOAT_2"/>
    <property type="match status" value="1"/>
</dbReference>
<evidence type="ECO:0000313" key="10">
    <source>
        <dbReference type="EMBL" id="EDR03577.1"/>
    </source>
</evidence>
<dbReference type="HOGENOM" id="CLU_032731_1_0_1"/>
<comment type="similarity">
    <text evidence="3">Belongs to the wax synthase family.</text>
</comment>
<evidence type="ECO:0000256" key="8">
    <source>
        <dbReference type="SAM" id="Phobius"/>
    </source>
</evidence>
<feature type="transmembrane region" description="Helical" evidence="8">
    <location>
        <begin position="6"/>
        <end position="23"/>
    </location>
</feature>
<evidence type="ECO:0000259" key="9">
    <source>
        <dbReference type="Pfam" id="PF13813"/>
    </source>
</evidence>
<evidence type="ECO:0000256" key="2">
    <source>
        <dbReference type="ARBA" id="ARBA00005179"/>
    </source>
</evidence>
<keyword evidence="7 8" id="KW-0472">Membrane</keyword>
<dbReference type="GO" id="GO:0016020">
    <property type="term" value="C:membrane"/>
    <property type="evidence" value="ECO:0007669"/>
    <property type="project" value="UniProtKB-SubCell"/>
</dbReference>
<comment type="subcellular location">
    <subcellularLocation>
        <location evidence="1">Membrane</location>
        <topology evidence="1">Multi-pass membrane protein</topology>
    </subcellularLocation>
</comment>
<keyword evidence="4" id="KW-0808">Transferase</keyword>
<organism evidence="11">
    <name type="scientific">Laccaria bicolor (strain S238N-H82 / ATCC MYA-4686)</name>
    <name type="common">Bicoloured deceiver</name>
    <name type="synonym">Laccaria laccata var. bicolor</name>
    <dbReference type="NCBI Taxonomy" id="486041"/>
    <lineage>
        <taxon>Eukaryota</taxon>
        <taxon>Fungi</taxon>
        <taxon>Dikarya</taxon>
        <taxon>Basidiomycota</taxon>
        <taxon>Agaricomycotina</taxon>
        <taxon>Agaricomycetes</taxon>
        <taxon>Agaricomycetidae</taxon>
        <taxon>Agaricales</taxon>
        <taxon>Agaricineae</taxon>
        <taxon>Hydnangiaceae</taxon>
        <taxon>Laccaria</taxon>
    </lineage>
</organism>
<keyword evidence="5 8" id="KW-0812">Transmembrane</keyword>
<dbReference type="InterPro" id="IPR044851">
    <property type="entry name" value="Wax_synthase"/>
</dbReference>
<reference evidence="10 11" key="1">
    <citation type="journal article" date="2008" name="Nature">
        <title>The genome of Laccaria bicolor provides insights into mycorrhizal symbiosis.</title>
        <authorList>
            <person name="Martin F."/>
            <person name="Aerts A."/>
            <person name="Ahren D."/>
            <person name="Brun A."/>
            <person name="Danchin E.G.J."/>
            <person name="Duchaussoy F."/>
            <person name="Gibon J."/>
            <person name="Kohler A."/>
            <person name="Lindquist E."/>
            <person name="Pereda V."/>
            <person name="Salamov A."/>
            <person name="Shapiro H.J."/>
            <person name="Wuyts J."/>
            <person name="Blaudez D."/>
            <person name="Buee M."/>
            <person name="Brokstein P."/>
            <person name="Canbaeck B."/>
            <person name="Cohen D."/>
            <person name="Courty P.E."/>
            <person name="Coutinho P.M."/>
            <person name="Delaruelle C."/>
            <person name="Detter J.C."/>
            <person name="Deveau A."/>
            <person name="DiFazio S."/>
            <person name="Duplessis S."/>
            <person name="Fraissinet-Tachet L."/>
            <person name="Lucic E."/>
            <person name="Frey-Klett P."/>
            <person name="Fourrey C."/>
            <person name="Feussner I."/>
            <person name="Gay G."/>
            <person name="Grimwood J."/>
            <person name="Hoegger P.J."/>
            <person name="Jain P."/>
            <person name="Kilaru S."/>
            <person name="Labbe J."/>
            <person name="Lin Y.C."/>
            <person name="Legue V."/>
            <person name="Le Tacon F."/>
            <person name="Marmeisse R."/>
            <person name="Melayah D."/>
            <person name="Montanini B."/>
            <person name="Muratet M."/>
            <person name="Nehls U."/>
            <person name="Niculita-Hirzel H."/>
            <person name="Oudot-Le Secq M.P."/>
            <person name="Peter M."/>
            <person name="Quesneville H."/>
            <person name="Rajashekar B."/>
            <person name="Reich M."/>
            <person name="Rouhier N."/>
            <person name="Schmutz J."/>
            <person name="Yin T."/>
            <person name="Chalot M."/>
            <person name="Henrissat B."/>
            <person name="Kuees U."/>
            <person name="Lucas S."/>
            <person name="Van de Peer Y."/>
            <person name="Podila G.K."/>
            <person name="Polle A."/>
            <person name="Pukkila P.J."/>
            <person name="Richardson P.M."/>
            <person name="Rouze P."/>
            <person name="Sanders I.R."/>
            <person name="Stajich J.E."/>
            <person name="Tunlid A."/>
            <person name="Tuskan G."/>
            <person name="Grigoriev I.V."/>
        </authorList>
    </citation>
    <scope>NUCLEOTIDE SEQUENCE [LARGE SCALE GENOMIC DNA]</scope>
    <source>
        <strain evidence="11">S238N-H82 / ATCC MYA-4686</strain>
    </source>
</reference>
<dbReference type="OrthoDB" id="1077582at2759"/>
<keyword evidence="11" id="KW-1185">Reference proteome</keyword>
<name>B0DP96_LACBS</name>
<dbReference type="GO" id="GO:0008374">
    <property type="term" value="F:O-acyltransferase activity"/>
    <property type="evidence" value="ECO:0007669"/>
    <property type="project" value="InterPro"/>
</dbReference>
<dbReference type="PANTHER" id="PTHR31595">
    <property type="entry name" value="LONG-CHAIN-ALCOHOL O-FATTY-ACYLTRANSFERASE 3-RELATED"/>
    <property type="match status" value="1"/>
</dbReference>
<evidence type="ECO:0000256" key="5">
    <source>
        <dbReference type="ARBA" id="ARBA00022692"/>
    </source>
</evidence>
<comment type="pathway">
    <text evidence="2">Secondary metabolite biosynthesis.</text>
</comment>
<feature type="transmembrane region" description="Helical" evidence="8">
    <location>
        <begin position="30"/>
        <end position="46"/>
    </location>
</feature>
<gene>
    <name evidence="10" type="ORF">LACBIDRAFT_307058</name>
</gene>
<evidence type="ECO:0000313" key="11">
    <source>
        <dbReference type="Proteomes" id="UP000001194"/>
    </source>
</evidence>
<proteinExistence type="inferred from homology"/>
<sequence>MVNATFIEALFSHLTFFFALVARPSPSRRLFFLPILCANIWLLLYVPPPEGSTKTARFRGYGLAFRIATASDFILLTDVQNDLRLQNDKRHIPSASLRARMLWVVRLLTAHRGVGWTYEPTARIPRRSENLSRWAFVVSKISWAVYYYVLGDLLQILLQWNLAVVKGELYGTGMVGWLLDRTTFLAYLLEINVSLNLPYNVLAGASVFLGVTEARDWPALFGYWSDAYTVGRFWGRVWHQNLRRVRHLLVVSPNVAHHCAFQILTVHSKFIVKNVFSLTNGTSLAWHVQLYAAFAISGLVHLAGDYLALGDWTTGGSMRFFVLQAVAITIEDIVINSASRIGFGRTRLSKCVGYMWVLGWFILSVPGWTRPWAMVGLGQEGVYQSVILRTCQKVLRLENWLA</sequence>
<keyword evidence="6 8" id="KW-1133">Transmembrane helix</keyword>
<evidence type="ECO:0000256" key="4">
    <source>
        <dbReference type="ARBA" id="ARBA00022679"/>
    </source>
</evidence>
<feature type="domain" description="Wax synthase" evidence="9">
    <location>
        <begin position="217"/>
        <end position="323"/>
    </location>
</feature>
<dbReference type="EMBL" id="DS547123">
    <property type="protein sequence ID" value="EDR03577.1"/>
    <property type="molecule type" value="Genomic_DNA"/>
</dbReference>
<dbReference type="GO" id="GO:0006629">
    <property type="term" value="P:lipid metabolic process"/>
    <property type="evidence" value="ECO:0007669"/>
    <property type="project" value="InterPro"/>
</dbReference>
<dbReference type="KEGG" id="lbc:LACBIDRAFT_307058"/>
<dbReference type="InterPro" id="IPR032805">
    <property type="entry name" value="Wax_synthase_dom"/>
</dbReference>
<dbReference type="AlphaFoldDB" id="B0DP96"/>
<dbReference type="PANTHER" id="PTHR31595:SF57">
    <property type="entry name" value="OS04G0481900 PROTEIN"/>
    <property type="match status" value="1"/>
</dbReference>
<evidence type="ECO:0000256" key="1">
    <source>
        <dbReference type="ARBA" id="ARBA00004141"/>
    </source>
</evidence>
<evidence type="ECO:0000256" key="7">
    <source>
        <dbReference type="ARBA" id="ARBA00023136"/>
    </source>
</evidence>
<dbReference type="RefSeq" id="XP_001885725.1">
    <property type="nucleotide sequence ID" value="XM_001885690.1"/>
</dbReference>
<dbReference type="InParanoid" id="B0DP96"/>
<accession>B0DP96</accession>
<evidence type="ECO:0000256" key="6">
    <source>
        <dbReference type="ARBA" id="ARBA00022989"/>
    </source>
</evidence>
<dbReference type="Proteomes" id="UP000001194">
    <property type="component" value="Unassembled WGS sequence"/>
</dbReference>
<protein>
    <submittedName>
        <fullName evidence="10">Predicted protein</fullName>
    </submittedName>
</protein>
<evidence type="ECO:0000256" key="3">
    <source>
        <dbReference type="ARBA" id="ARBA00007282"/>
    </source>
</evidence>
<dbReference type="GeneID" id="6081426"/>